<comment type="caution">
    <text evidence="1">The sequence shown here is derived from an EMBL/GenBank/DDBJ whole genome shotgun (WGS) entry which is preliminary data.</text>
</comment>
<evidence type="ECO:0000313" key="1">
    <source>
        <dbReference type="EMBL" id="CAG8832594.1"/>
    </source>
</evidence>
<feature type="non-terminal residue" evidence="1">
    <location>
        <position position="1"/>
    </location>
</feature>
<organism evidence="1 2">
    <name type="scientific">Racocetra persica</name>
    <dbReference type="NCBI Taxonomy" id="160502"/>
    <lineage>
        <taxon>Eukaryota</taxon>
        <taxon>Fungi</taxon>
        <taxon>Fungi incertae sedis</taxon>
        <taxon>Mucoromycota</taxon>
        <taxon>Glomeromycotina</taxon>
        <taxon>Glomeromycetes</taxon>
        <taxon>Diversisporales</taxon>
        <taxon>Gigasporaceae</taxon>
        <taxon>Racocetra</taxon>
    </lineage>
</organism>
<reference evidence="1" key="1">
    <citation type="submission" date="2021-06" db="EMBL/GenBank/DDBJ databases">
        <authorList>
            <person name="Kallberg Y."/>
            <person name="Tangrot J."/>
            <person name="Rosling A."/>
        </authorList>
    </citation>
    <scope>NUCLEOTIDE SEQUENCE</scope>
    <source>
        <strain evidence="1">MA461A</strain>
    </source>
</reference>
<sequence length="91" mass="10319">DEITILIPGNKSVSEAMCDIAATKQSRLRFLRNNQGILYADLYQKLADTAGNIINRELNLNNLRHPVILPSTYIRSSHQIFEIFQDSMAIT</sequence>
<keyword evidence="2" id="KW-1185">Reference proteome</keyword>
<dbReference type="EMBL" id="CAJVQC010104192">
    <property type="protein sequence ID" value="CAG8832594.1"/>
    <property type="molecule type" value="Genomic_DNA"/>
</dbReference>
<evidence type="ECO:0000313" key="2">
    <source>
        <dbReference type="Proteomes" id="UP000789920"/>
    </source>
</evidence>
<dbReference type="Proteomes" id="UP000789920">
    <property type="component" value="Unassembled WGS sequence"/>
</dbReference>
<gene>
    <name evidence="1" type="ORF">RPERSI_LOCUS28514</name>
</gene>
<protein>
    <submittedName>
        <fullName evidence="1">15989_t:CDS:1</fullName>
    </submittedName>
</protein>
<accession>A0ACA9S9N0</accession>
<name>A0ACA9S9N0_9GLOM</name>
<proteinExistence type="predicted"/>